<organism evidence="4 5">
    <name type="scientific">Lentinula edodes</name>
    <name type="common">Shiitake mushroom</name>
    <name type="synonym">Lentinus edodes</name>
    <dbReference type="NCBI Taxonomy" id="5353"/>
    <lineage>
        <taxon>Eukaryota</taxon>
        <taxon>Fungi</taxon>
        <taxon>Dikarya</taxon>
        <taxon>Basidiomycota</taxon>
        <taxon>Agaricomycotina</taxon>
        <taxon>Agaricomycetes</taxon>
        <taxon>Agaricomycetidae</taxon>
        <taxon>Agaricales</taxon>
        <taxon>Marasmiineae</taxon>
        <taxon>Omphalotaceae</taxon>
        <taxon>Lentinula</taxon>
    </lineage>
</organism>
<feature type="signal peptide" evidence="2">
    <location>
        <begin position="1"/>
        <end position="21"/>
    </location>
</feature>
<evidence type="ECO:0000259" key="3">
    <source>
        <dbReference type="Pfam" id="PF10342"/>
    </source>
</evidence>
<proteinExistence type="predicted"/>
<keyword evidence="5" id="KW-1185">Reference proteome</keyword>
<dbReference type="Proteomes" id="UP000188533">
    <property type="component" value="Unassembled WGS sequence"/>
</dbReference>
<name>A0A1Q3ER22_LENED</name>
<dbReference type="STRING" id="5353.A0A1Q3ER22"/>
<keyword evidence="1 2" id="KW-0732">Signal</keyword>
<dbReference type="AlphaFoldDB" id="A0A1Q3ER22"/>
<feature type="domain" description="Yeast cell wall synthesis Kre9/Knh1-like N-terminal" evidence="3">
    <location>
        <begin position="36"/>
        <end position="125"/>
    </location>
</feature>
<evidence type="ECO:0000313" key="4">
    <source>
        <dbReference type="EMBL" id="GAW09656.1"/>
    </source>
</evidence>
<protein>
    <recommendedName>
        <fullName evidence="3">Yeast cell wall synthesis Kre9/Knh1-like N-terminal domain-containing protein</fullName>
    </recommendedName>
</protein>
<accession>A0A1Q3ER22</accession>
<evidence type="ECO:0000313" key="5">
    <source>
        <dbReference type="Proteomes" id="UP000188533"/>
    </source>
</evidence>
<dbReference type="Pfam" id="PF10342">
    <property type="entry name" value="Kre9_KNH"/>
    <property type="match status" value="1"/>
</dbReference>
<reference evidence="4 5" key="1">
    <citation type="submission" date="2016-08" db="EMBL/GenBank/DDBJ databases">
        <authorList>
            <consortium name="Lentinula edodes genome sequencing consortium"/>
            <person name="Sakamoto Y."/>
            <person name="Nakade K."/>
            <person name="Sato S."/>
            <person name="Yoshida Y."/>
            <person name="Miyazaki K."/>
            <person name="Natsume S."/>
            <person name="Konno N."/>
        </authorList>
    </citation>
    <scope>NUCLEOTIDE SEQUENCE [LARGE SCALE GENOMIC DNA]</scope>
    <source>
        <strain evidence="4 5">NBRC 111202</strain>
    </source>
</reference>
<evidence type="ECO:0000256" key="1">
    <source>
        <dbReference type="ARBA" id="ARBA00022729"/>
    </source>
</evidence>
<feature type="chain" id="PRO_5012749657" description="Yeast cell wall synthesis Kre9/Knh1-like N-terminal domain-containing protein" evidence="2">
    <location>
        <begin position="22"/>
        <end position="132"/>
    </location>
</feature>
<reference evidence="4 5" key="2">
    <citation type="submission" date="2017-02" db="EMBL/GenBank/DDBJ databases">
        <title>A genome survey and senescence transcriptome analysis in Lentinula edodes.</title>
        <authorList>
            <person name="Sakamoto Y."/>
            <person name="Nakade K."/>
            <person name="Sato S."/>
            <person name="Yoshida Y."/>
            <person name="Miyazaki K."/>
            <person name="Natsume S."/>
            <person name="Konno N."/>
        </authorList>
    </citation>
    <scope>NUCLEOTIDE SEQUENCE [LARGE SCALE GENOMIC DNA]</scope>
    <source>
        <strain evidence="4 5">NBRC 111202</strain>
    </source>
</reference>
<dbReference type="EMBL" id="BDGU01001178">
    <property type="protein sequence ID" value="GAW09656.1"/>
    <property type="molecule type" value="Genomic_DNA"/>
</dbReference>
<evidence type="ECO:0000256" key="2">
    <source>
        <dbReference type="SAM" id="SignalP"/>
    </source>
</evidence>
<sequence>MCFLFSAFCFLIISFASLTASAPLAARDVYIPHITAPTANTVWRCGQTVTVAWDSSNRPKDVTNSEGMVLLRKEGLEDAEHPLASGFNVVDLHSISFKVPRVPPRDDYQIVLFGDSGNFSPKFTIECDSDSA</sequence>
<gene>
    <name evidence="4" type="ORF">LENED_011830</name>
</gene>
<comment type="caution">
    <text evidence="4">The sequence shown here is derived from an EMBL/GenBank/DDBJ whole genome shotgun (WGS) entry which is preliminary data.</text>
</comment>
<dbReference type="InterPro" id="IPR018466">
    <property type="entry name" value="Kre9/Knh1-like_N"/>
</dbReference>